<evidence type="ECO:0000313" key="6">
    <source>
        <dbReference type="Proteomes" id="UP001527925"/>
    </source>
</evidence>
<dbReference type="Gene3D" id="2.130.10.10">
    <property type="entry name" value="YVTN repeat-like/Quinoprotein amine dehydrogenase"/>
    <property type="match status" value="1"/>
</dbReference>
<dbReference type="SMART" id="SM00320">
    <property type="entry name" value="WD40"/>
    <property type="match status" value="6"/>
</dbReference>
<dbReference type="SUPFAM" id="SSF50978">
    <property type="entry name" value="WD40 repeat-like"/>
    <property type="match status" value="1"/>
</dbReference>
<dbReference type="InterPro" id="IPR036322">
    <property type="entry name" value="WD40_repeat_dom_sf"/>
</dbReference>
<keyword evidence="3" id="KW-0677">Repeat</keyword>
<dbReference type="PANTHER" id="PTHR22652">
    <property type="entry name" value="NUCLEOPORIN NUP43"/>
    <property type="match status" value="1"/>
</dbReference>
<gene>
    <name evidence="5" type="ORF">HK105_206037</name>
</gene>
<dbReference type="PANTHER" id="PTHR22652:SF0">
    <property type="entry name" value="NUCLEOPORIN NUP43"/>
    <property type="match status" value="1"/>
</dbReference>
<dbReference type="InterPro" id="IPR015943">
    <property type="entry name" value="WD40/YVTN_repeat-like_dom_sf"/>
</dbReference>
<dbReference type="InterPro" id="IPR001680">
    <property type="entry name" value="WD40_rpt"/>
</dbReference>
<dbReference type="EMBL" id="JADGIZ020000033">
    <property type="protein sequence ID" value="KAL2914470.1"/>
    <property type="molecule type" value="Genomic_DNA"/>
</dbReference>
<keyword evidence="2" id="KW-0853">WD repeat</keyword>
<evidence type="ECO:0000313" key="5">
    <source>
        <dbReference type="EMBL" id="KAL2914470.1"/>
    </source>
</evidence>
<proteinExistence type="predicted"/>
<sequence>MNLTERMLNARAPPHTVPVLARLHAGPTIAGKVSRVRWAPLRSLRSGRSLLVAGTYDGRAPSVHLWSFDPQARQRLAEDGDEDMLAGVLESSDMATAATHQASAPAKANVTGLEFLEEGSTVVAALDDGHIRAFQIQGDAGGGAGGFRLSVVAENKVHERPDRHLAGCTALALSRASSDQHIASVGADGKIAFSTINGRILHTIRDVDSLSLTAVQWRTASQVATASLSGRICLYDQRASSAALVFSDHRVDVQPLHSLAVHPVRAEKLAVGSDSGLVQLWDLRNTSVPESIESQTHESIVWEVQFHNNSFGEIWSCSEDGSVGAWTSMVSRSLAGEAKAANGVMMDTAADRTTLFRAAQQPLSINSFSIQSDSGALVAAGDAGQLLFTFV</sequence>
<comment type="caution">
    <text evidence="5">The sequence shown here is derived from an EMBL/GenBank/DDBJ whole genome shotgun (WGS) entry which is preliminary data.</text>
</comment>
<comment type="subcellular location">
    <subcellularLocation>
        <location evidence="1">Nucleus</location>
    </subcellularLocation>
</comment>
<keyword evidence="4" id="KW-0539">Nucleus</keyword>
<evidence type="ECO:0000256" key="4">
    <source>
        <dbReference type="ARBA" id="ARBA00023242"/>
    </source>
</evidence>
<organism evidence="5 6">
    <name type="scientific">Polyrhizophydium stewartii</name>
    <dbReference type="NCBI Taxonomy" id="2732419"/>
    <lineage>
        <taxon>Eukaryota</taxon>
        <taxon>Fungi</taxon>
        <taxon>Fungi incertae sedis</taxon>
        <taxon>Chytridiomycota</taxon>
        <taxon>Chytridiomycota incertae sedis</taxon>
        <taxon>Chytridiomycetes</taxon>
        <taxon>Rhizophydiales</taxon>
        <taxon>Rhizophydiales incertae sedis</taxon>
        <taxon>Polyrhizophydium</taxon>
    </lineage>
</organism>
<evidence type="ECO:0000256" key="3">
    <source>
        <dbReference type="ARBA" id="ARBA00022737"/>
    </source>
</evidence>
<evidence type="ECO:0000256" key="2">
    <source>
        <dbReference type="ARBA" id="ARBA00022574"/>
    </source>
</evidence>
<reference evidence="5 6" key="1">
    <citation type="submission" date="2023-09" db="EMBL/GenBank/DDBJ databases">
        <title>Pangenome analysis of Batrachochytrium dendrobatidis and related Chytrids.</title>
        <authorList>
            <person name="Yacoub M.N."/>
            <person name="Stajich J.E."/>
            <person name="James T.Y."/>
        </authorList>
    </citation>
    <scope>NUCLEOTIDE SEQUENCE [LARGE SCALE GENOMIC DNA]</scope>
    <source>
        <strain evidence="5 6">JEL0888</strain>
    </source>
</reference>
<keyword evidence="6" id="KW-1185">Reference proteome</keyword>
<dbReference type="Proteomes" id="UP001527925">
    <property type="component" value="Unassembled WGS sequence"/>
</dbReference>
<accession>A0ABR4N4N8</accession>
<evidence type="ECO:0000256" key="1">
    <source>
        <dbReference type="ARBA" id="ARBA00004123"/>
    </source>
</evidence>
<name>A0ABR4N4N8_9FUNG</name>
<protein>
    <submittedName>
        <fullName evidence="5">Uncharacterized protein</fullName>
    </submittedName>
</protein>